<accession>A0A0W8FE29</accession>
<evidence type="ECO:0000313" key="4">
    <source>
        <dbReference type="EMBL" id="KUG19142.1"/>
    </source>
</evidence>
<dbReference type="Pfam" id="PF04509">
    <property type="entry name" value="CheC"/>
    <property type="match status" value="2"/>
</dbReference>
<dbReference type="EMBL" id="LNQE01001322">
    <property type="protein sequence ID" value="KUG19142.1"/>
    <property type="molecule type" value="Genomic_DNA"/>
</dbReference>
<dbReference type="InterPro" id="IPR050992">
    <property type="entry name" value="CheZ_family_phosphatases"/>
</dbReference>
<protein>
    <submittedName>
        <fullName evidence="4">Chemotaxis protein chec--inhibitor of mcp methylation</fullName>
    </submittedName>
</protein>
<dbReference type="GO" id="GO:0006935">
    <property type="term" value="P:chemotaxis"/>
    <property type="evidence" value="ECO:0007669"/>
    <property type="project" value="UniProtKB-KW"/>
</dbReference>
<evidence type="ECO:0000256" key="1">
    <source>
        <dbReference type="ARBA" id="ARBA00022500"/>
    </source>
</evidence>
<gene>
    <name evidence="4" type="ORF">ASZ90_011134</name>
</gene>
<dbReference type="PANTHER" id="PTHR43693:SF1">
    <property type="entry name" value="PROTEIN PHOSPHATASE CHEZ"/>
    <property type="match status" value="1"/>
</dbReference>
<evidence type="ECO:0000259" key="3">
    <source>
        <dbReference type="Pfam" id="PF04509"/>
    </source>
</evidence>
<dbReference type="InterPro" id="IPR007597">
    <property type="entry name" value="CheC"/>
</dbReference>
<name>A0A0W8FE29_9ZZZZ</name>
<comment type="caution">
    <text evidence="4">The sequence shown here is derived from an EMBL/GenBank/DDBJ whole genome shotgun (WGS) entry which is preliminary data.</text>
</comment>
<sequence>MELDDYQADAFKELGNIGAAHAATTLSQMLMCPIELSVPEVQVVDIADLCRYIGDELTALIVFQVEYNFADGGFLVVYMPKDAAVRLADSMLGTADAARDLTEMDQSAVIEAGNIMVSAFLDATASLLDIVMLPSPPALAVDMAHAALESVIARIAADTDDVIIFSMEMRGDEPPVYCNIILLPNRGMFGDIIGLLEEMVAAA</sequence>
<dbReference type="GO" id="GO:0016787">
    <property type="term" value="F:hydrolase activity"/>
    <property type="evidence" value="ECO:0007669"/>
    <property type="project" value="UniProtKB-KW"/>
</dbReference>
<dbReference type="AlphaFoldDB" id="A0A0W8FE29"/>
<organism evidence="4">
    <name type="scientific">hydrocarbon metagenome</name>
    <dbReference type="NCBI Taxonomy" id="938273"/>
    <lineage>
        <taxon>unclassified sequences</taxon>
        <taxon>metagenomes</taxon>
        <taxon>ecological metagenomes</taxon>
    </lineage>
</organism>
<reference evidence="4" key="1">
    <citation type="journal article" date="2015" name="Proc. Natl. Acad. Sci. U.S.A.">
        <title>Networks of energetic and metabolic interactions define dynamics in microbial communities.</title>
        <authorList>
            <person name="Embree M."/>
            <person name="Liu J.K."/>
            <person name="Al-Bassam M.M."/>
            <person name="Zengler K."/>
        </authorList>
    </citation>
    <scope>NUCLEOTIDE SEQUENCE</scope>
</reference>
<feature type="domain" description="CheC-like protein" evidence="3">
    <location>
        <begin position="7"/>
        <end position="41"/>
    </location>
</feature>
<dbReference type="SUPFAM" id="SSF103039">
    <property type="entry name" value="CheC-like"/>
    <property type="match status" value="1"/>
</dbReference>
<proteinExistence type="predicted"/>
<feature type="domain" description="CheC-like protein" evidence="3">
    <location>
        <begin position="104"/>
        <end position="139"/>
    </location>
</feature>
<dbReference type="InterPro" id="IPR028976">
    <property type="entry name" value="CheC-like_sf"/>
</dbReference>
<evidence type="ECO:0000256" key="2">
    <source>
        <dbReference type="ARBA" id="ARBA00022801"/>
    </source>
</evidence>
<keyword evidence="2" id="KW-0378">Hydrolase</keyword>
<dbReference type="Gene3D" id="3.40.1550.10">
    <property type="entry name" value="CheC-like"/>
    <property type="match status" value="1"/>
</dbReference>
<dbReference type="PANTHER" id="PTHR43693">
    <property type="entry name" value="PROTEIN PHOSPHATASE CHEZ"/>
    <property type="match status" value="1"/>
</dbReference>
<keyword evidence="1" id="KW-0145">Chemotaxis</keyword>
<dbReference type="CDD" id="cd17909">
    <property type="entry name" value="CheC_ClassI"/>
    <property type="match status" value="1"/>
</dbReference>